<dbReference type="InterPro" id="IPR052214">
    <property type="entry name" value="DAG_Lipase-Related"/>
</dbReference>
<accession>A0AAN6VC11</accession>
<evidence type="ECO:0000256" key="1">
    <source>
        <dbReference type="ARBA" id="ARBA00001913"/>
    </source>
</evidence>
<keyword evidence="3" id="KW-1003">Cell membrane</keyword>
<feature type="region of interest" description="Disordered" evidence="15">
    <location>
        <begin position="250"/>
        <end position="269"/>
    </location>
</feature>
<dbReference type="SUPFAM" id="SSF53474">
    <property type="entry name" value="alpha/beta-Hydrolases"/>
    <property type="match status" value="1"/>
</dbReference>
<feature type="compositionally biased region" description="Gly residues" evidence="15">
    <location>
        <begin position="1006"/>
        <end position="1020"/>
    </location>
</feature>
<dbReference type="EMBL" id="MU857303">
    <property type="protein sequence ID" value="KAK4148619.1"/>
    <property type="molecule type" value="Genomic_DNA"/>
</dbReference>
<dbReference type="GO" id="GO:0046340">
    <property type="term" value="P:diacylglycerol catabolic process"/>
    <property type="evidence" value="ECO:0007669"/>
    <property type="project" value="TreeGrafter"/>
</dbReference>
<feature type="region of interest" description="Disordered" evidence="15">
    <location>
        <begin position="454"/>
        <end position="480"/>
    </location>
</feature>
<evidence type="ECO:0000256" key="7">
    <source>
        <dbReference type="ARBA" id="ARBA00022801"/>
    </source>
</evidence>
<feature type="compositionally biased region" description="Polar residues" evidence="15">
    <location>
        <begin position="459"/>
        <end position="474"/>
    </location>
</feature>
<dbReference type="Gene3D" id="3.40.50.1820">
    <property type="entry name" value="alpha/beta hydrolase"/>
    <property type="match status" value="1"/>
</dbReference>
<evidence type="ECO:0000256" key="8">
    <source>
        <dbReference type="ARBA" id="ARBA00022837"/>
    </source>
</evidence>
<keyword evidence="10" id="KW-1133">Transmembrane helix</keyword>
<keyword evidence="4" id="KW-0597">Phosphoprotein</keyword>
<dbReference type="InterPro" id="IPR002921">
    <property type="entry name" value="Fungal_lipase-type"/>
</dbReference>
<proteinExistence type="predicted"/>
<evidence type="ECO:0000256" key="3">
    <source>
        <dbReference type="ARBA" id="ARBA00022475"/>
    </source>
</evidence>
<comment type="caution">
    <text evidence="17">The sequence shown here is derived from an EMBL/GenBank/DDBJ whole genome shotgun (WGS) entry which is preliminary data.</text>
</comment>
<protein>
    <recommendedName>
        <fullName evidence="14">sn-1-specific diacylglycerol lipase</fullName>
        <ecNumber evidence="14">3.1.1.116</ecNumber>
    </recommendedName>
</protein>
<evidence type="ECO:0000256" key="2">
    <source>
        <dbReference type="ARBA" id="ARBA00004651"/>
    </source>
</evidence>
<keyword evidence="5" id="KW-0812">Transmembrane</keyword>
<keyword evidence="11" id="KW-0443">Lipid metabolism</keyword>
<dbReference type="GO" id="GO:0019369">
    <property type="term" value="P:arachidonate metabolic process"/>
    <property type="evidence" value="ECO:0007669"/>
    <property type="project" value="TreeGrafter"/>
</dbReference>
<keyword evidence="8" id="KW-0106">Calcium</keyword>
<comment type="catalytic activity">
    <reaction evidence="13">
        <text>a 1,2-diacyl-sn-glycerol + H2O = a 2-acylglycerol + a fatty acid + H(+)</text>
        <dbReference type="Rhea" id="RHEA:33275"/>
        <dbReference type="ChEBI" id="CHEBI:15377"/>
        <dbReference type="ChEBI" id="CHEBI:15378"/>
        <dbReference type="ChEBI" id="CHEBI:17389"/>
        <dbReference type="ChEBI" id="CHEBI:17815"/>
        <dbReference type="ChEBI" id="CHEBI:28868"/>
        <dbReference type="EC" id="3.1.1.116"/>
    </reaction>
    <physiologicalReaction direction="left-to-right" evidence="13">
        <dbReference type="Rhea" id="RHEA:33276"/>
    </physiologicalReaction>
</comment>
<evidence type="ECO:0000256" key="4">
    <source>
        <dbReference type="ARBA" id="ARBA00022553"/>
    </source>
</evidence>
<reference evidence="17" key="1">
    <citation type="journal article" date="2023" name="Mol. Phylogenet. Evol.">
        <title>Genome-scale phylogeny and comparative genomics of the fungal order Sordariales.</title>
        <authorList>
            <person name="Hensen N."/>
            <person name="Bonometti L."/>
            <person name="Westerberg I."/>
            <person name="Brannstrom I.O."/>
            <person name="Guillou S."/>
            <person name="Cros-Aarteil S."/>
            <person name="Calhoun S."/>
            <person name="Haridas S."/>
            <person name="Kuo A."/>
            <person name="Mondo S."/>
            <person name="Pangilinan J."/>
            <person name="Riley R."/>
            <person name="LaButti K."/>
            <person name="Andreopoulos B."/>
            <person name="Lipzen A."/>
            <person name="Chen C."/>
            <person name="Yan M."/>
            <person name="Daum C."/>
            <person name="Ng V."/>
            <person name="Clum A."/>
            <person name="Steindorff A."/>
            <person name="Ohm R.A."/>
            <person name="Martin F."/>
            <person name="Silar P."/>
            <person name="Natvig D.O."/>
            <person name="Lalanne C."/>
            <person name="Gautier V."/>
            <person name="Ament-Velasquez S.L."/>
            <person name="Kruys A."/>
            <person name="Hutchinson M.I."/>
            <person name="Powell A.J."/>
            <person name="Barry K."/>
            <person name="Miller A.N."/>
            <person name="Grigoriev I.V."/>
            <person name="Debuchy R."/>
            <person name="Gladieux P."/>
            <person name="Hiltunen Thoren M."/>
            <person name="Johannesson H."/>
        </authorList>
    </citation>
    <scope>NUCLEOTIDE SEQUENCE</scope>
    <source>
        <strain evidence="17">CBS 538.74</strain>
    </source>
</reference>
<evidence type="ECO:0000256" key="12">
    <source>
        <dbReference type="ARBA" id="ARBA00023136"/>
    </source>
</evidence>
<evidence type="ECO:0000256" key="11">
    <source>
        <dbReference type="ARBA" id="ARBA00023098"/>
    </source>
</evidence>
<feature type="region of interest" description="Disordered" evidence="15">
    <location>
        <begin position="531"/>
        <end position="559"/>
    </location>
</feature>
<evidence type="ECO:0000259" key="16">
    <source>
        <dbReference type="Pfam" id="PF01764"/>
    </source>
</evidence>
<dbReference type="CDD" id="cd00519">
    <property type="entry name" value="Lipase_3"/>
    <property type="match status" value="1"/>
</dbReference>
<evidence type="ECO:0000256" key="14">
    <source>
        <dbReference type="ARBA" id="ARBA00026104"/>
    </source>
</evidence>
<evidence type="ECO:0000256" key="9">
    <source>
        <dbReference type="ARBA" id="ARBA00022963"/>
    </source>
</evidence>
<dbReference type="Proteomes" id="UP001302745">
    <property type="component" value="Unassembled WGS sequence"/>
</dbReference>
<gene>
    <name evidence="17" type="ORF">C8A00DRAFT_19580</name>
</gene>
<comment type="subcellular location">
    <subcellularLocation>
        <location evidence="2">Cell membrane</location>
        <topology evidence="2">Multi-pass membrane protein</topology>
    </subcellularLocation>
</comment>
<keyword evidence="6" id="KW-0479">Metal-binding</keyword>
<evidence type="ECO:0000256" key="10">
    <source>
        <dbReference type="ARBA" id="ARBA00022989"/>
    </source>
</evidence>
<keyword evidence="18" id="KW-1185">Reference proteome</keyword>
<evidence type="ECO:0000313" key="17">
    <source>
        <dbReference type="EMBL" id="KAK4148619.1"/>
    </source>
</evidence>
<organism evidence="17 18">
    <name type="scientific">Chaetomidium leptoderma</name>
    <dbReference type="NCBI Taxonomy" id="669021"/>
    <lineage>
        <taxon>Eukaryota</taxon>
        <taxon>Fungi</taxon>
        <taxon>Dikarya</taxon>
        <taxon>Ascomycota</taxon>
        <taxon>Pezizomycotina</taxon>
        <taxon>Sordariomycetes</taxon>
        <taxon>Sordariomycetidae</taxon>
        <taxon>Sordariales</taxon>
        <taxon>Chaetomiaceae</taxon>
        <taxon>Chaetomidium</taxon>
    </lineage>
</organism>
<name>A0AAN6VC11_9PEZI</name>
<evidence type="ECO:0000256" key="13">
    <source>
        <dbReference type="ARBA" id="ARBA00024531"/>
    </source>
</evidence>
<dbReference type="GO" id="GO:0046872">
    <property type="term" value="F:metal ion binding"/>
    <property type="evidence" value="ECO:0007669"/>
    <property type="project" value="UniProtKB-KW"/>
</dbReference>
<keyword evidence="7" id="KW-0378">Hydrolase</keyword>
<evidence type="ECO:0000256" key="5">
    <source>
        <dbReference type="ARBA" id="ARBA00022692"/>
    </source>
</evidence>
<dbReference type="GO" id="GO:0005886">
    <property type="term" value="C:plasma membrane"/>
    <property type="evidence" value="ECO:0007669"/>
    <property type="project" value="UniProtKB-SubCell"/>
</dbReference>
<dbReference type="GO" id="GO:0016298">
    <property type="term" value="F:lipase activity"/>
    <property type="evidence" value="ECO:0007669"/>
    <property type="project" value="TreeGrafter"/>
</dbReference>
<dbReference type="PANTHER" id="PTHR45792">
    <property type="entry name" value="DIACYLGLYCEROL LIPASE HOMOLOG-RELATED"/>
    <property type="match status" value="1"/>
</dbReference>
<evidence type="ECO:0000313" key="18">
    <source>
        <dbReference type="Proteomes" id="UP001302745"/>
    </source>
</evidence>
<dbReference type="AlphaFoldDB" id="A0AAN6VC11"/>
<feature type="domain" description="Fungal lipase-type" evidence="16">
    <location>
        <begin position="792"/>
        <end position="882"/>
    </location>
</feature>
<sequence>MKSANRDAAVDVDDDTAPSQLAHTIAQDIDSRYHQARTAPELGSALLPAPVANFVSFATRSTGLAVRVTGTLGGYGLDVAKLTTLSTLQLGRAVLYGVLSRAGKDTTKLTDAEAEVNLVGTIEKLHSRVDQFVFWAATGFQLTSTALSMWSETSQLLLSTLDQFFGSTDSSRAIASIITMVRREFTTPPMGGQGETVSVADLVTAFCTLAFLQRSCRAYLEEENRKFGMGEIVWDVVVLNNGVRVDVHEENLHPPPATHTIAPMQKDGQDTRPEIQQLEREIMKSLPDNARVSITREIITSETIRVNIIGDVQQISVEPPPGIELVEENRDTCQVQAEQGATITCSQFVFRHEHRRERRMSLQVADGDLSLVAGYGEDELEPELLESLVNGDSDTPRLRPHGTETEMDAHQAGVSPSELHTLPIPRIPSPLFPDSDADDTSLWEPIQLADAIPPPPPSTLTLQSMLSNGSASSTRGDERDSYPKLLEKKSVFRSVLKRSMSVFNKNDASSKAAAGKVKHMLAAPFPAKILKNPQRQPPRLVSTRNRSSSKLRGGARAAPKVKPGELYMTPKHGRSCGSLFTMHESVHQSATSLTETYSIASTNDRRPSSVFSETAISQGIKEVSSEMGLGHVPDAPARNHQRKHSHALSIYTLAAKKSATSLGGCETPRQTITSSSTEKLSALRQAGRLHGMFPERHFLANIARYMRFASAAYGSNFLKVLGIAMEMPVTGISDDTHYELRFFAHHTRSKPSSILLSSFVDPQGGSDGSGATNTGVPLVHYISLDHESRAVVLACRGTLGFEDVLTDMACEYDDLVWRGQSYKVHKGVHASAKRLLYGGDGRVLFTLKAALEEFPGYGLVLTGHSLGAAVTSLLGIMLSEPDQEGGGGAGTTPFVTSPEPHTNFHPRSTTTPPPKHLCLPAGRPIHVYAYGPPATLSAALRAATRGLVTTVVNGNDLVPYLSLGVLHDVQGVALAIKGDKRAAKTELAQRVWRGLVSGLADPSSFRGGGVSSSSSQGGGQSNNNDDGDVGGGGGGGDAESSYASLKVFRVSMMAEKLVPPGEVFVVESTPVLRRRREGPGPGLGLGEGGGGGSDHFGEPAQRMVLKYVEDVERRFGEVRFGSGMLTDHNPGRYEAALERLMVGVGVRE</sequence>
<evidence type="ECO:0000256" key="6">
    <source>
        <dbReference type="ARBA" id="ARBA00022723"/>
    </source>
</evidence>
<keyword evidence="12" id="KW-0472">Membrane</keyword>
<dbReference type="InterPro" id="IPR029058">
    <property type="entry name" value="AB_hydrolase_fold"/>
</dbReference>
<keyword evidence="9" id="KW-0442">Lipid degradation</keyword>
<comment type="cofactor">
    <cofactor evidence="1">
        <name>Ca(2+)</name>
        <dbReference type="ChEBI" id="CHEBI:29108"/>
    </cofactor>
</comment>
<reference evidence="17" key="2">
    <citation type="submission" date="2023-05" db="EMBL/GenBank/DDBJ databases">
        <authorList>
            <consortium name="Lawrence Berkeley National Laboratory"/>
            <person name="Steindorff A."/>
            <person name="Hensen N."/>
            <person name="Bonometti L."/>
            <person name="Westerberg I."/>
            <person name="Brannstrom I.O."/>
            <person name="Guillou S."/>
            <person name="Cros-Aarteil S."/>
            <person name="Calhoun S."/>
            <person name="Haridas S."/>
            <person name="Kuo A."/>
            <person name="Mondo S."/>
            <person name="Pangilinan J."/>
            <person name="Riley R."/>
            <person name="Labutti K."/>
            <person name="Andreopoulos B."/>
            <person name="Lipzen A."/>
            <person name="Chen C."/>
            <person name="Yanf M."/>
            <person name="Daum C."/>
            <person name="Ng V."/>
            <person name="Clum A."/>
            <person name="Ohm R."/>
            <person name="Martin F."/>
            <person name="Silar P."/>
            <person name="Natvig D."/>
            <person name="Lalanne C."/>
            <person name="Gautier V."/>
            <person name="Ament-Velasquez S.L."/>
            <person name="Kruys A."/>
            <person name="Hutchinson M.I."/>
            <person name="Powell A.J."/>
            <person name="Barry K."/>
            <person name="Miller A.N."/>
            <person name="Grigoriev I.V."/>
            <person name="Debuchy R."/>
            <person name="Gladieux P."/>
            <person name="Thoren M.H."/>
            <person name="Johannesson H."/>
        </authorList>
    </citation>
    <scope>NUCLEOTIDE SEQUENCE</scope>
    <source>
        <strain evidence="17">CBS 538.74</strain>
    </source>
</reference>
<dbReference type="EC" id="3.1.1.116" evidence="14"/>
<dbReference type="Pfam" id="PF01764">
    <property type="entry name" value="Lipase_3"/>
    <property type="match status" value="1"/>
</dbReference>
<feature type="region of interest" description="Disordered" evidence="15">
    <location>
        <begin position="1003"/>
        <end position="1037"/>
    </location>
</feature>
<evidence type="ECO:0000256" key="15">
    <source>
        <dbReference type="SAM" id="MobiDB-lite"/>
    </source>
</evidence>
<dbReference type="PANTHER" id="PTHR45792:SF7">
    <property type="entry name" value="PUTATIVE (AFU_ORTHOLOGUE AFUA_6G02710)-RELATED"/>
    <property type="match status" value="1"/>
</dbReference>